<sequence>MFPSPNVSLDRLQTHLKHLARQRDPFLHTEGYFYARHYLQQTLDSLGQVQVQPFSSPFGDQVNFICHQKGTEPQRSPLIMAAHYDAVPGSPGADDNATGLAALLEIAHVLQPYPTRRTRIFIAFDLEEYGLLGSQAYVKQLRAQGQRVKLMLSLEMLGYQNSQPGSQGYPPGLGAFYPTAGNFIALVGNLSAIPAMGTLARALRQAGAPCQWLPVPLRGFPLPITRRSDHAAFWDLGASAIMVTDTADLRNPHYHQPSDRIQTLDLGFFRSVTQGLAMGLLTLAAPLG</sequence>
<dbReference type="EMBL" id="JTHE03000044">
    <property type="protein sequence ID" value="MCM1982814.1"/>
    <property type="molecule type" value="Genomic_DNA"/>
</dbReference>
<dbReference type="InterPro" id="IPR045175">
    <property type="entry name" value="M28_fam"/>
</dbReference>
<accession>A0ABD4T2I9</accession>
<feature type="domain" description="Peptidase M28" evidence="1">
    <location>
        <begin position="63"/>
        <end position="275"/>
    </location>
</feature>
<dbReference type="RefSeq" id="WP_166274822.1">
    <property type="nucleotide sequence ID" value="NZ_JTHE03000044.1"/>
</dbReference>
<dbReference type="Gene3D" id="3.40.630.10">
    <property type="entry name" value="Zn peptidases"/>
    <property type="match status" value="1"/>
</dbReference>
<dbReference type="PANTHER" id="PTHR12147:SF26">
    <property type="entry name" value="PEPTIDASE M28 DOMAIN-CONTAINING PROTEIN"/>
    <property type="match status" value="1"/>
</dbReference>
<evidence type="ECO:0000313" key="3">
    <source>
        <dbReference type="Proteomes" id="UP000031561"/>
    </source>
</evidence>
<dbReference type="Pfam" id="PF04389">
    <property type="entry name" value="Peptidase_M28"/>
    <property type="match status" value="1"/>
</dbReference>
<organism evidence="2 3">
    <name type="scientific">Lyngbya confervoides BDU141951</name>
    <dbReference type="NCBI Taxonomy" id="1574623"/>
    <lineage>
        <taxon>Bacteria</taxon>
        <taxon>Bacillati</taxon>
        <taxon>Cyanobacteriota</taxon>
        <taxon>Cyanophyceae</taxon>
        <taxon>Oscillatoriophycideae</taxon>
        <taxon>Oscillatoriales</taxon>
        <taxon>Microcoleaceae</taxon>
        <taxon>Lyngbya</taxon>
    </lineage>
</organism>
<dbReference type="SUPFAM" id="SSF53187">
    <property type="entry name" value="Zn-dependent exopeptidases"/>
    <property type="match status" value="1"/>
</dbReference>
<keyword evidence="3" id="KW-1185">Reference proteome</keyword>
<comment type="caution">
    <text evidence="2">The sequence shown here is derived from an EMBL/GenBank/DDBJ whole genome shotgun (WGS) entry which is preliminary data.</text>
</comment>
<evidence type="ECO:0000313" key="2">
    <source>
        <dbReference type="EMBL" id="MCM1982814.1"/>
    </source>
</evidence>
<proteinExistence type="predicted"/>
<dbReference type="Proteomes" id="UP000031561">
    <property type="component" value="Unassembled WGS sequence"/>
</dbReference>
<reference evidence="2 3" key="1">
    <citation type="journal article" date="2015" name="Genome Announc.">
        <title>Draft Genome Sequence of Filamentous Marine Cyanobacterium Lyngbya confervoides Strain BDU141951.</title>
        <authorList>
            <person name="Chandrababunaidu M.M."/>
            <person name="Sen D."/>
            <person name="Tripathy S."/>
        </authorList>
    </citation>
    <scope>NUCLEOTIDE SEQUENCE [LARGE SCALE GENOMIC DNA]</scope>
    <source>
        <strain evidence="2 3">BDU141951</strain>
    </source>
</reference>
<protein>
    <submittedName>
        <fullName evidence="2">M28 family peptidase</fullName>
    </submittedName>
</protein>
<dbReference type="InterPro" id="IPR007484">
    <property type="entry name" value="Peptidase_M28"/>
</dbReference>
<dbReference type="AlphaFoldDB" id="A0ABD4T2I9"/>
<dbReference type="PANTHER" id="PTHR12147">
    <property type="entry name" value="METALLOPEPTIDASE M28 FAMILY MEMBER"/>
    <property type="match status" value="1"/>
</dbReference>
<evidence type="ECO:0000259" key="1">
    <source>
        <dbReference type="Pfam" id="PF04389"/>
    </source>
</evidence>
<name>A0ABD4T2I9_9CYAN</name>
<gene>
    <name evidence="2" type="ORF">QQ91_0008260</name>
</gene>